<evidence type="ECO:0000256" key="3">
    <source>
        <dbReference type="ARBA" id="ARBA00023163"/>
    </source>
</evidence>
<evidence type="ECO:0000256" key="2">
    <source>
        <dbReference type="ARBA" id="ARBA00023125"/>
    </source>
</evidence>
<dbReference type="AlphaFoldDB" id="A0A5P1FI02"/>
<dbReference type="GO" id="GO:0006355">
    <property type="term" value="P:regulation of DNA-templated transcription"/>
    <property type="evidence" value="ECO:0007669"/>
    <property type="project" value="InterPro"/>
</dbReference>
<dbReference type="Proteomes" id="UP000243459">
    <property type="component" value="Chromosome 2"/>
</dbReference>
<dbReference type="Gramene" id="ONK78015">
    <property type="protein sequence ID" value="ONK78015"/>
    <property type="gene ID" value="A4U43_C02F13310"/>
</dbReference>
<feature type="region of interest" description="Disordered" evidence="5">
    <location>
        <begin position="187"/>
        <end position="213"/>
    </location>
</feature>
<feature type="domain" description="NAC" evidence="6">
    <location>
        <begin position="6"/>
        <end position="158"/>
    </location>
</feature>
<keyword evidence="1" id="KW-0805">Transcription regulation</keyword>
<dbReference type="OMA" id="TTRCARK"/>
<dbReference type="EMBL" id="CM007382">
    <property type="protein sequence ID" value="ONK78015.1"/>
    <property type="molecule type" value="Genomic_DNA"/>
</dbReference>
<evidence type="ECO:0000313" key="8">
    <source>
        <dbReference type="Proteomes" id="UP000243459"/>
    </source>
</evidence>
<evidence type="ECO:0000256" key="1">
    <source>
        <dbReference type="ARBA" id="ARBA00023015"/>
    </source>
</evidence>
<dbReference type="GO" id="GO:0003677">
    <property type="term" value="F:DNA binding"/>
    <property type="evidence" value="ECO:0007669"/>
    <property type="project" value="UniProtKB-KW"/>
</dbReference>
<evidence type="ECO:0000256" key="4">
    <source>
        <dbReference type="ARBA" id="ARBA00023242"/>
    </source>
</evidence>
<keyword evidence="2" id="KW-0238">DNA-binding</keyword>
<dbReference type="PROSITE" id="PS51005">
    <property type="entry name" value="NAC"/>
    <property type="match status" value="1"/>
</dbReference>
<dbReference type="InterPro" id="IPR003441">
    <property type="entry name" value="NAC-dom"/>
</dbReference>
<sequence>MMEPPSCPGFEFNPGDDHLLTFYLPRKIAGGRDALAIPNYLIRDFDVYSTEPWNLPRDTFRYQNKKKDMYFFSCRQPTSANSKRVQRTAGHGFWYGARGDEKVYYESQHVGYKTVLTFKYIKGGKEINSNWIMHEFHLKPPENGNKFESKVLCRIHMNNTKKDSEGGADAESGVAALIEQEEQGTASVVTNIKERPRKRKRVDVSSSLPSTSSSLPAFVPCKEAEALISTLDEKPHTVFEQKEEVDERQVIEMLLKEHEVMTNHSMAAAEFHNSYEASSSLINVLPPTSQDDGTWEDLDIDVSTVSYLDELMECFTDS</sequence>
<dbReference type="InterPro" id="IPR036093">
    <property type="entry name" value="NAC_dom_sf"/>
</dbReference>
<accession>A0A5P1FI02</accession>
<proteinExistence type="predicted"/>
<keyword evidence="8" id="KW-1185">Reference proteome</keyword>
<protein>
    <recommendedName>
        <fullName evidence="6">NAC domain-containing protein</fullName>
    </recommendedName>
</protein>
<evidence type="ECO:0000259" key="6">
    <source>
        <dbReference type="PROSITE" id="PS51005"/>
    </source>
</evidence>
<reference evidence="8" key="1">
    <citation type="journal article" date="2017" name="Nat. Commun.">
        <title>The asparagus genome sheds light on the origin and evolution of a young Y chromosome.</title>
        <authorList>
            <person name="Harkess A."/>
            <person name="Zhou J."/>
            <person name="Xu C."/>
            <person name="Bowers J.E."/>
            <person name="Van der Hulst R."/>
            <person name="Ayyampalayam S."/>
            <person name="Mercati F."/>
            <person name="Riccardi P."/>
            <person name="McKain M.R."/>
            <person name="Kakrana A."/>
            <person name="Tang H."/>
            <person name="Ray J."/>
            <person name="Groenendijk J."/>
            <person name="Arikit S."/>
            <person name="Mathioni S.M."/>
            <person name="Nakano M."/>
            <person name="Shan H."/>
            <person name="Telgmann-Rauber A."/>
            <person name="Kanno A."/>
            <person name="Yue Z."/>
            <person name="Chen H."/>
            <person name="Li W."/>
            <person name="Chen Y."/>
            <person name="Xu X."/>
            <person name="Zhang Y."/>
            <person name="Luo S."/>
            <person name="Chen H."/>
            <person name="Gao J."/>
            <person name="Mao Z."/>
            <person name="Pires J.C."/>
            <person name="Luo M."/>
            <person name="Kudrna D."/>
            <person name="Wing R.A."/>
            <person name="Meyers B.C."/>
            <person name="Yi K."/>
            <person name="Kong H."/>
            <person name="Lavrijsen P."/>
            <person name="Sunseri F."/>
            <person name="Falavigna A."/>
            <person name="Ye Y."/>
            <person name="Leebens-Mack J.H."/>
            <person name="Chen G."/>
        </authorList>
    </citation>
    <scope>NUCLEOTIDE SEQUENCE [LARGE SCALE GENOMIC DNA]</scope>
    <source>
        <strain evidence="8">cv. DH0086</strain>
    </source>
</reference>
<dbReference type="Pfam" id="PF02365">
    <property type="entry name" value="NAM"/>
    <property type="match status" value="1"/>
</dbReference>
<dbReference type="PANTHER" id="PTHR31719">
    <property type="entry name" value="NAC TRANSCRIPTION FACTOR 56"/>
    <property type="match status" value="1"/>
</dbReference>
<name>A0A5P1FI02_ASPOF</name>
<keyword evidence="4" id="KW-0539">Nucleus</keyword>
<evidence type="ECO:0000256" key="5">
    <source>
        <dbReference type="SAM" id="MobiDB-lite"/>
    </source>
</evidence>
<keyword evidence="3" id="KW-0804">Transcription</keyword>
<dbReference type="SUPFAM" id="SSF101941">
    <property type="entry name" value="NAC domain"/>
    <property type="match status" value="1"/>
</dbReference>
<organism evidence="7 8">
    <name type="scientific">Asparagus officinalis</name>
    <name type="common">Garden asparagus</name>
    <dbReference type="NCBI Taxonomy" id="4686"/>
    <lineage>
        <taxon>Eukaryota</taxon>
        <taxon>Viridiplantae</taxon>
        <taxon>Streptophyta</taxon>
        <taxon>Embryophyta</taxon>
        <taxon>Tracheophyta</taxon>
        <taxon>Spermatophyta</taxon>
        <taxon>Magnoliopsida</taxon>
        <taxon>Liliopsida</taxon>
        <taxon>Asparagales</taxon>
        <taxon>Asparagaceae</taxon>
        <taxon>Asparagoideae</taxon>
        <taxon>Asparagus</taxon>
    </lineage>
</organism>
<dbReference type="PANTHER" id="PTHR31719:SF43">
    <property type="entry name" value="NAC TRANSCRIPTION FACTOR 56"/>
    <property type="match status" value="1"/>
</dbReference>
<evidence type="ECO:0000313" key="7">
    <source>
        <dbReference type="EMBL" id="ONK78015.1"/>
    </source>
</evidence>
<dbReference type="Gene3D" id="2.170.150.80">
    <property type="entry name" value="NAC domain"/>
    <property type="match status" value="1"/>
</dbReference>
<dbReference type="OrthoDB" id="696608at2759"/>
<gene>
    <name evidence="7" type="ORF">A4U43_C02F13310</name>
</gene>